<gene>
    <name evidence="1" type="ORF">F5972_08485</name>
</gene>
<comment type="caution">
    <text evidence="1">The sequence shown here is derived from an EMBL/GenBank/DDBJ whole genome shotgun (WGS) entry which is preliminary data.</text>
</comment>
<evidence type="ECO:0000313" key="1">
    <source>
        <dbReference type="EMBL" id="KAA9379679.1"/>
    </source>
</evidence>
<dbReference type="RefSeq" id="WP_150932868.1">
    <property type="nucleotide sequence ID" value="NZ_VYTZ01000003.1"/>
</dbReference>
<dbReference type="Proteomes" id="UP000327011">
    <property type="component" value="Unassembled WGS sequence"/>
</dbReference>
<protein>
    <submittedName>
        <fullName evidence="1">Uncharacterized protein</fullName>
    </submittedName>
</protein>
<accession>A0A5J5K8A5</accession>
<reference evidence="1 2" key="1">
    <citation type="submission" date="2019-09" db="EMBL/GenBank/DDBJ databases">
        <title>Screening of Novel Bioactive Compounds from Soil-Associated.</title>
        <authorList>
            <person name="Gong X."/>
        </authorList>
    </citation>
    <scope>NUCLEOTIDE SEQUENCE [LARGE SCALE GENOMIC DNA]</scope>
    <source>
        <strain evidence="1 2">Gxj-6</strain>
    </source>
</reference>
<evidence type="ECO:0000313" key="2">
    <source>
        <dbReference type="Proteomes" id="UP000327011"/>
    </source>
</evidence>
<sequence>MDLFDLGEHVEAITEWQEARAKLIARDAAGERVRDAEWDDSDTKGLDLLWDLAKLVGGTGRPRLIITHSRADGTHIDGTEPGNGVLAVARLHGFRMNRRRGRVEIPRSSGRAADWDSIQAAAAALRGAGFAVGYAINDTP</sequence>
<proteinExistence type="predicted"/>
<organism evidence="1 2">
    <name type="scientific">Microbispora cellulosiformans</name>
    <dbReference type="NCBI Taxonomy" id="2614688"/>
    <lineage>
        <taxon>Bacteria</taxon>
        <taxon>Bacillati</taxon>
        <taxon>Actinomycetota</taxon>
        <taxon>Actinomycetes</taxon>
        <taxon>Streptosporangiales</taxon>
        <taxon>Streptosporangiaceae</taxon>
        <taxon>Microbispora</taxon>
    </lineage>
</organism>
<keyword evidence="2" id="KW-1185">Reference proteome</keyword>
<name>A0A5J5K8A5_9ACTN</name>
<dbReference type="EMBL" id="VYTZ01000003">
    <property type="protein sequence ID" value="KAA9379679.1"/>
    <property type="molecule type" value="Genomic_DNA"/>
</dbReference>
<dbReference type="AlphaFoldDB" id="A0A5J5K8A5"/>